<organism evidence="1">
    <name type="scientific">Rhizophora mucronata</name>
    <name type="common">Asiatic mangrove</name>
    <dbReference type="NCBI Taxonomy" id="61149"/>
    <lineage>
        <taxon>Eukaryota</taxon>
        <taxon>Viridiplantae</taxon>
        <taxon>Streptophyta</taxon>
        <taxon>Embryophyta</taxon>
        <taxon>Tracheophyta</taxon>
        <taxon>Spermatophyta</taxon>
        <taxon>Magnoliopsida</taxon>
        <taxon>eudicotyledons</taxon>
        <taxon>Gunneridae</taxon>
        <taxon>Pentapetalae</taxon>
        <taxon>rosids</taxon>
        <taxon>fabids</taxon>
        <taxon>Malpighiales</taxon>
        <taxon>Rhizophoraceae</taxon>
        <taxon>Rhizophora</taxon>
    </lineage>
</organism>
<accession>A0A2P2PM72</accession>
<dbReference type="EMBL" id="GGEC01075386">
    <property type="protein sequence ID" value="MBX55870.1"/>
    <property type="molecule type" value="Transcribed_RNA"/>
</dbReference>
<evidence type="ECO:0000313" key="1">
    <source>
        <dbReference type="EMBL" id="MBX55870.1"/>
    </source>
</evidence>
<reference evidence="1" key="1">
    <citation type="submission" date="2018-02" db="EMBL/GenBank/DDBJ databases">
        <title>Rhizophora mucronata_Transcriptome.</title>
        <authorList>
            <person name="Meera S.P."/>
            <person name="Sreeshan A."/>
            <person name="Augustine A."/>
        </authorList>
    </citation>
    <scope>NUCLEOTIDE SEQUENCE</scope>
    <source>
        <tissue evidence="1">Leaf</tissue>
    </source>
</reference>
<protein>
    <submittedName>
        <fullName evidence="1">Uncharacterized protein</fullName>
    </submittedName>
</protein>
<name>A0A2P2PM72_RHIMU</name>
<dbReference type="AlphaFoldDB" id="A0A2P2PM72"/>
<proteinExistence type="predicted"/>
<sequence>MLPGSNFLRASSCLKNSQMLEIIMFSKQMITAVEIEVV</sequence>